<accession>A0A484FRY2</accession>
<protein>
    <recommendedName>
        <fullName evidence="4">RRM domain-containing protein</fullName>
    </recommendedName>
</protein>
<proteinExistence type="predicted"/>
<dbReference type="STRING" id="1213857.A0A484FRY2"/>
<dbReference type="AlphaFoldDB" id="A0A484FRY2"/>
<evidence type="ECO:0000313" key="3">
    <source>
        <dbReference type="Proteomes" id="UP000014480"/>
    </source>
</evidence>
<evidence type="ECO:0000256" key="1">
    <source>
        <dbReference type="SAM" id="MobiDB-lite"/>
    </source>
</evidence>
<dbReference type="EMBL" id="AMCV02000016">
    <property type="protein sequence ID" value="TDZ20970.1"/>
    <property type="molecule type" value="Genomic_DNA"/>
</dbReference>
<comment type="caution">
    <text evidence="2">The sequence shown here is derived from an EMBL/GenBank/DDBJ whole genome shotgun (WGS) entry which is preliminary data.</text>
</comment>
<name>A0A484FRY2_COLOR</name>
<feature type="compositionally biased region" description="Polar residues" evidence="1">
    <location>
        <begin position="1"/>
        <end position="24"/>
    </location>
</feature>
<organism evidence="2 3">
    <name type="scientific">Colletotrichum orbiculare (strain 104-T / ATCC 96160 / CBS 514.97 / LARS 414 / MAFF 240422)</name>
    <name type="common">Cucumber anthracnose fungus</name>
    <name type="synonym">Colletotrichum lagenarium</name>
    <dbReference type="NCBI Taxonomy" id="1213857"/>
    <lineage>
        <taxon>Eukaryota</taxon>
        <taxon>Fungi</taxon>
        <taxon>Dikarya</taxon>
        <taxon>Ascomycota</taxon>
        <taxon>Pezizomycotina</taxon>
        <taxon>Sordariomycetes</taxon>
        <taxon>Hypocreomycetidae</taxon>
        <taxon>Glomerellales</taxon>
        <taxon>Glomerellaceae</taxon>
        <taxon>Colletotrichum</taxon>
        <taxon>Colletotrichum orbiculare species complex</taxon>
    </lineage>
</organism>
<reference evidence="3" key="1">
    <citation type="journal article" date="2013" name="New Phytol.">
        <title>Comparative genomic and transcriptomic analyses reveal the hemibiotrophic stage shift of Colletotrichum fungi.</title>
        <authorList>
            <person name="Gan P."/>
            <person name="Ikeda K."/>
            <person name="Irieda H."/>
            <person name="Narusaka M."/>
            <person name="O'Connell R.J."/>
            <person name="Narusaka Y."/>
            <person name="Takano Y."/>
            <person name="Kubo Y."/>
            <person name="Shirasu K."/>
        </authorList>
    </citation>
    <scope>NUCLEOTIDE SEQUENCE [LARGE SCALE GENOMIC DNA]</scope>
    <source>
        <strain evidence="3">104-T / ATCC 96160 / CBS 514.97 / LARS 414 / MAFF 240422</strain>
    </source>
</reference>
<sequence>MAPSSTHSVTQASNATHTYGSTATAPIPAIREPRGPGYMTSSIIAMDSIGRPVRRGCPIGNFNPGVPRRRQVNTPPYSPAQLGEARGPDNPYHLRRPPANAQSATSIMTRSSRVITGTNAGLANVGSMGTFGRAEAQRLHGGEGRFRPMEAVTRPGRFDHANDPQRDLKKQKGISQNYHGDASLLANQSADIPDNENCSLWITHLPPSTNHHMLLSQIRGVGRVFSVHINEPNRALGHSLAAAKLVFFDRRGAQAFYERSQRPGSHLMIDGRRARVHWNRVKVAQKEAPGATTRCRVLIIKGEPGFVNAGSLNAFFNDFTKFQIDEVITRYRSATMSEVEFRFGSFGCQAETARFALLDRGAGAVGNPVWEVRFGVDPCA</sequence>
<feature type="region of interest" description="Disordered" evidence="1">
    <location>
        <begin position="1"/>
        <end position="34"/>
    </location>
</feature>
<evidence type="ECO:0000313" key="2">
    <source>
        <dbReference type="EMBL" id="TDZ20970.1"/>
    </source>
</evidence>
<feature type="region of interest" description="Disordered" evidence="1">
    <location>
        <begin position="61"/>
        <end position="86"/>
    </location>
</feature>
<dbReference type="SUPFAM" id="SSF54928">
    <property type="entry name" value="RNA-binding domain, RBD"/>
    <property type="match status" value="1"/>
</dbReference>
<dbReference type="Proteomes" id="UP000014480">
    <property type="component" value="Unassembled WGS sequence"/>
</dbReference>
<gene>
    <name evidence="2" type="ORF">Cob_v006229</name>
</gene>
<reference evidence="3" key="2">
    <citation type="journal article" date="2019" name="Mol. Plant Microbe Interact.">
        <title>Genome sequence resources for four phytopathogenic fungi from the Colletotrichum orbiculare species complex.</title>
        <authorList>
            <person name="Gan P."/>
            <person name="Tsushima A."/>
            <person name="Narusaka M."/>
            <person name="Narusaka Y."/>
            <person name="Takano Y."/>
            <person name="Kubo Y."/>
            <person name="Shirasu K."/>
        </authorList>
    </citation>
    <scope>GENOME REANNOTATION</scope>
    <source>
        <strain evidence="3">104-T / ATCC 96160 / CBS 514.97 / LARS 414 / MAFF 240422</strain>
    </source>
</reference>
<dbReference type="InterPro" id="IPR035979">
    <property type="entry name" value="RBD_domain_sf"/>
</dbReference>
<dbReference type="OrthoDB" id="3508416at2759"/>
<evidence type="ECO:0008006" key="4">
    <source>
        <dbReference type="Google" id="ProtNLM"/>
    </source>
</evidence>
<dbReference type="GO" id="GO:0003676">
    <property type="term" value="F:nucleic acid binding"/>
    <property type="evidence" value="ECO:0007669"/>
    <property type="project" value="InterPro"/>
</dbReference>
<keyword evidence="3" id="KW-1185">Reference proteome</keyword>